<feature type="domain" description="DUF2828" evidence="1">
    <location>
        <begin position="81"/>
        <end position="167"/>
    </location>
</feature>
<feature type="domain" description="DUF2828" evidence="1">
    <location>
        <begin position="659"/>
        <end position="801"/>
    </location>
</feature>
<evidence type="ECO:0000259" key="2">
    <source>
        <dbReference type="Pfam" id="PF25043"/>
    </source>
</evidence>
<name>A0A498JNF4_MALDO</name>
<reference evidence="3 4" key="1">
    <citation type="submission" date="2018-10" db="EMBL/GenBank/DDBJ databases">
        <title>A high-quality apple genome assembly.</title>
        <authorList>
            <person name="Hu J."/>
        </authorList>
    </citation>
    <scope>NUCLEOTIDE SEQUENCE [LARGE SCALE GENOMIC DNA]</scope>
    <source>
        <strain evidence="4">cv. HFTH1</strain>
        <tissue evidence="3">Young leaf</tissue>
    </source>
</reference>
<protein>
    <submittedName>
        <fullName evidence="3">Uncharacterized protein</fullName>
    </submittedName>
</protein>
<comment type="caution">
    <text evidence="3">The sequence shown here is derived from an EMBL/GenBank/DDBJ whole genome shotgun (WGS) entry which is preliminary data.</text>
</comment>
<dbReference type="InterPro" id="IPR011205">
    <property type="entry name" value="UCP015417_vWA"/>
</dbReference>
<dbReference type="Proteomes" id="UP000290289">
    <property type="component" value="Chromosome 6"/>
</dbReference>
<dbReference type="PANTHER" id="PTHR31373">
    <property type="entry name" value="OS06G0652100 PROTEIN"/>
    <property type="match status" value="1"/>
</dbReference>
<sequence length="855" mass="95822">MMKVAVKVGKILSPVVVRASNKNLTARIASLSTATATATTSSSSFGNNPCVDLYLESFNEPFDDHEDMYSDSLTDPFGSCDPNKCLKSLLPLAWSHDSLTTLKLICNLANRYGTREREFFHTTLVWLHNNHPKTLACNIEAIAGGERSQVSFGSLRDFVIILYRLLLPEGGSHNSVIDVAIHKKGVLERYERDPNYQFLHNRVSDVFAADFRSDFEKLKKKKPNEKINCDDFSKSSAPFVLGPIARNGYTSYNYNASCIAVTTIPLCESIARKVFPRGEEESENEVDYTHRVLNRLIHIFGWGNVKAGKFNTSADVLLPHKIICSELQWKAMVEDLSNKGKLKNCLAVCEVTGTLSWVSVAMGLLVSQLSDHEPWKGKVIPFTRNPDKLHLIQGNDLESKRAFLSDMKGLGDSTTTQKVLNLILQEALNANLKPEHMIKKVLVFAHLDFDMSSSHADHWPITYQAMRSKFEEKGYVVPHIRVAMKVAKILSPVVVRANNKNLTRRVAPYTSLVAESSVSTATATASSSSFGKNPCLDLYHELATAPKSCKRYLDPILLTLAWSHDPLTTLKLICNLGISRYITILDSGWESFHTALLWLHQNHPKTLACNVEAIVGHEHSDASIGCLQDFVLILYQLLLPEGASRGDILYRSTIDVSIHKKGVLERYESDPNYQFLHDRVSDVFAANFRSDFEKLKKKKPNEKMYHNEFSKASAPDVLGPQASAPDVLGPQARYIPYGANNTEYGASVAVATTFLCESIARKVFPCELDVEKDEAHYTHIVLNRLSKEVLDPVWSMEYCPRFSVCKVRQYLEDVKASKSKIAADALLPHEIIRYVNDPHADNMHDVKYYSDVDDS</sequence>
<feature type="domain" description="DUF2828" evidence="1">
    <location>
        <begin position="531"/>
        <end position="638"/>
    </location>
</feature>
<evidence type="ECO:0000259" key="1">
    <source>
        <dbReference type="Pfam" id="PF11443"/>
    </source>
</evidence>
<dbReference type="Pfam" id="PF25043">
    <property type="entry name" value="DUF7788"/>
    <property type="match status" value="1"/>
</dbReference>
<gene>
    <name evidence="3" type="ORF">DVH24_009119</name>
</gene>
<dbReference type="InterPro" id="IPR056690">
    <property type="entry name" value="DUF7788"/>
</dbReference>
<feature type="domain" description="DUF2828" evidence="1">
    <location>
        <begin position="182"/>
        <end position="296"/>
    </location>
</feature>
<dbReference type="Pfam" id="PF11443">
    <property type="entry name" value="DUF2828"/>
    <property type="match status" value="4"/>
</dbReference>
<dbReference type="EMBL" id="RDQH01000332">
    <property type="protein sequence ID" value="RXH96615.1"/>
    <property type="molecule type" value="Genomic_DNA"/>
</dbReference>
<accession>A0A498JNF4</accession>
<organism evidence="3 4">
    <name type="scientific">Malus domestica</name>
    <name type="common">Apple</name>
    <name type="synonym">Pyrus malus</name>
    <dbReference type="NCBI Taxonomy" id="3750"/>
    <lineage>
        <taxon>Eukaryota</taxon>
        <taxon>Viridiplantae</taxon>
        <taxon>Streptophyta</taxon>
        <taxon>Embryophyta</taxon>
        <taxon>Tracheophyta</taxon>
        <taxon>Spermatophyta</taxon>
        <taxon>Magnoliopsida</taxon>
        <taxon>eudicotyledons</taxon>
        <taxon>Gunneridae</taxon>
        <taxon>Pentapetalae</taxon>
        <taxon>rosids</taxon>
        <taxon>fabids</taxon>
        <taxon>Rosales</taxon>
        <taxon>Rosaceae</taxon>
        <taxon>Amygdaloideae</taxon>
        <taxon>Maleae</taxon>
        <taxon>Malus</taxon>
    </lineage>
</organism>
<feature type="domain" description="DUF7788" evidence="2">
    <location>
        <begin position="344"/>
        <end position="480"/>
    </location>
</feature>
<evidence type="ECO:0000313" key="3">
    <source>
        <dbReference type="EMBL" id="RXH96615.1"/>
    </source>
</evidence>
<dbReference type="PANTHER" id="PTHR31373:SF17">
    <property type="entry name" value="OS06G0652100 PROTEIN"/>
    <property type="match status" value="1"/>
</dbReference>
<evidence type="ECO:0000313" key="4">
    <source>
        <dbReference type="Proteomes" id="UP000290289"/>
    </source>
</evidence>
<proteinExistence type="predicted"/>
<dbReference type="AlphaFoldDB" id="A0A498JNF4"/>
<dbReference type="InterPro" id="IPR058580">
    <property type="entry name" value="DUF2828"/>
</dbReference>
<keyword evidence="4" id="KW-1185">Reference proteome</keyword>